<evidence type="ECO:0000256" key="1">
    <source>
        <dbReference type="SAM" id="MobiDB-lite"/>
    </source>
</evidence>
<feature type="compositionally biased region" description="Polar residues" evidence="1">
    <location>
        <begin position="149"/>
        <end position="161"/>
    </location>
</feature>
<evidence type="ECO:0000313" key="2">
    <source>
        <dbReference type="EMBL" id="QDZ23013.1"/>
    </source>
</evidence>
<organism evidence="2 3">
    <name type="scientific">Chloropicon primus</name>
    <dbReference type="NCBI Taxonomy" id="1764295"/>
    <lineage>
        <taxon>Eukaryota</taxon>
        <taxon>Viridiplantae</taxon>
        <taxon>Chlorophyta</taxon>
        <taxon>Chloropicophyceae</taxon>
        <taxon>Chloropicales</taxon>
        <taxon>Chloropicaceae</taxon>
        <taxon>Chloropicon</taxon>
    </lineage>
</organism>
<reference evidence="2 3" key="1">
    <citation type="submission" date="2018-07" db="EMBL/GenBank/DDBJ databases">
        <title>The complete nuclear genome of the prasinophyte Chloropicon primus (CCMP1205).</title>
        <authorList>
            <person name="Pombert J.-F."/>
            <person name="Otis C."/>
            <person name="Turmel M."/>
            <person name="Lemieux C."/>
        </authorList>
    </citation>
    <scope>NUCLEOTIDE SEQUENCE [LARGE SCALE GENOMIC DNA]</scope>
    <source>
        <strain evidence="2 3">CCMP1205</strain>
    </source>
</reference>
<evidence type="ECO:0000313" key="3">
    <source>
        <dbReference type="Proteomes" id="UP000316726"/>
    </source>
</evidence>
<protein>
    <submittedName>
        <fullName evidence="2">Uncharacterized protein</fullName>
    </submittedName>
</protein>
<dbReference type="Proteomes" id="UP000316726">
    <property type="component" value="Chromosome 9"/>
</dbReference>
<proteinExistence type="predicted"/>
<accession>A0A5B8MRE0</accession>
<sequence length="314" mass="33089">MSRGRGKWFVESEVGRAVKLGIQRMKIKSIGSDPRKHNNNKIKSKLLADDAPHASALAPAHDLGVGSALGGGGGGFNFNAFAAAVQSNSTGQVPEDNTPSSSMAGNGNNVFSNLMSALGNSAGGMPPMPAMPAMPAHAMREQDAFVSMNGSSVAQQHRPTPQQIPEPDPASVVLQEPPPILPFTSLYSVKVENSDSESYSYSESESEDAEPEPAKSAKSNHHTAAVPKVEKPLPKQPAPAATQPARAGLSPTLIKVGEALGETKGLVDTIQEAFPSLTNEEQSIMLAAHTMIKKVAWNIEERKKGRGFGLPEEL</sequence>
<gene>
    <name evidence="2" type="ORF">A3770_09p55310</name>
</gene>
<keyword evidence="3" id="KW-1185">Reference proteome</keyword>
<feature type="region of interest" description="Disordered" evidence="1">
    <location>
        <begin position="197"/>
        <end position="246"/>
    </location>
</feature>
<dbReference type="EMBL" id="CP031042">
    <property type="protein sequence ID" value="QDZ23013.1"/>
    <property type="molecule type" value="Genomic_DNA"/>
</dbReference>
<name>A0A5B8MRE0_9CHLO</name>
<dbReference type="AlphaFoldDB" id="A0A5B8MRE0"/>
<feature type="region of interest" description="Disordered" evidence="1">
    <location>
        <begin position="149"/>
        <end position="177"/>
    </location>
</feature>